<dbReference type="SUPFAM" id="SSF52540">
    <property type="entry name" value="P-loop containing nucleoside triphosphate hydrolases"/>
    <property type="match status" value="1"/>
</dbReference>
<dbReference type="Proteomes" id="UP001274571">
    <property type="component" value="Unassembled WGS sequence"/>
</dbReference>
<feature type="region of interest" description="Disordered" evidence="1">
    <location>
        <begin position="117"/>
        <end position="142"/>
    </location>
</feature>
<feature type="region of interest" description="Disordered" evidence="1">
    <location>
        <begin position="189"/>
        <end position="212"/>
    </location>
</feature>
<dbReference type="InterPro" id="IPR027417">
    <property type="entry name" value="P-loop_NTPase"/>
</dbReference>
<sequence length="519" mass="60200">MLELKVLVLKSIATELKKVIEEFFPGDEIIEVTYTNIDDYNEVFAVFVDSEEIIGENGSSYIAMLRQNLRANYKICLADELDSLELDLITHPFKVVDNTPDSLHSYLQKIIMVNSRSDVGEGDQENSGSKESRDKNNEDIEIESHIVEEVKIRKLSTDKNEQDNIVQNETKAIEKYNDGNVAASKENYLEKPLEKPNDNNSKDDICSREGTPVSEEIKKETIKRESVLAISEETYEKAILNLRNYINIPVHRRKLIGEKVIGVWSPINRVGVTSFLTNLAVFMANYSISISVLEGVSNTPKLYSYVQKFLKIDERWISLSDYLINPNLTTQHIPLHYKGVTFFPFNRNNYKCFTDNIMNRYYIEGLRFFDLVFLDIPSGPMVKHTLESLKHIDELWILCNNDVYNYNLASKFITQKINPKVETKLIFIDQFEFSKPKIIQKMFESDILFEFPSIFEEVAKIQYSNRLFIEDDATFAKLKPGFEHIMNYLIPESNFKGIYNDESNVKRIWNVMKKIIINP</sequence>
<protein>
    <recommendedName>
        <fullName evidence="4">AAA domain-containing protein</fullName>
    </recommendedName>
</protein>
<evidence type="ECO:0000313" key="3">
    <source>
        <dbReference type="Proteomes" id="UP001274571"/>
    </source>
</evidence>
<organism evidence="2 3">
    <name type="scientific">Bacillus thuringiensis</name>
    <dbReference type="NCBI Taxonomy" id="1428"/>
    <lineage>
        <taxon>Bacteria</taxon>
        <taxon>Bacillati</taxon>
        <taxon>Bacillota</taxon>
        <taxon>Bacilli</taxon>
        <taxon>Bacillales</taxon>
        <taxon>Bacillaceae</taxon>
        <taxon>Bacillus</taxon>
        <taxon>Bacillus cereus group</taxon>
    </lineage>
</organism>
<feature type="compositionally biased region" description="Basic and acidic residues" evidence="1">
    <location>
        <begin position="189"/>
        <end position="207"/>
    </location>
</feature>
<comment type="caution">
    <text evidence="2">The sequence shown here is derived from an EMBL/GenBank/DDBJ whole genome shotgun (WGS) entry which is preliminary data.</text>
</comment>
<dbReference type="AlphaFoldDB" id="A0AAW9GL68"/>
<evidence type="ECO:0008006" key="4">
    <source>
        <dbReference type="Google" id="ProtNLM"/>
    </source>
</evidence>
<accession>A0AAW9GL68</accession>
<feature type="compositionally biased region" description="Basic and acidic residues" evidence="1">
    <location>
        <begin position="128"/>
        <end position="142"/>
    </location>
</feature>
<dbReference type="Gene3D" id="3.40.50.300">
    <property type="entry name" value="P-loop containing nucleotide triphosphate hydrolases"/>
    <property type="match status" value="1"/>
</dbReference>
<evidence type="ECO:0000256" key="1">
    <source>
        <dbReference type="SAM" id="MobiDB-lite"/>
    </source>
</evidence>
<reference evidence="2" key="1">
    <citation type="submission" date="2023-11" db="EMBL/GenBank/DDBJ databases">
        <title>Genome Sequence of Bacillus thuringiensis stain BLB 30AF.</title>
        <authorList>
            <person name="Farhat A."/>
        </authorList>
    </citation>
    <scope>NUCLEOTIDE SEQUENCE</scope>
    <source>
        <strain evidence="2">BLB30AF</strain>
    </source>
</reference>
<dbReference type="RefSeq" id="WP_256932449.1">
    <property type="nucleotide sequence ID" value="NZ_JAXCMD010000010.1"/>
</dbReference>
<name>A0AAW9GL68_BACTU</name>
<evidence type="ECO:0000313" key="2">
    <source>
        <dbReference type="EMBL" id="MDY0854290.1"/>
    </source>
</evidence>
<proteinExistence type="predicted"/>
<dbReference type="EMBL" id="JAXCMD010000010">
    <property type="protein sequence ID" value="MDY0854290.1"/>
    <property type="molecule type" value="Genomic_DNA"/>
</dbReference>
<gene>
    <name evidence="2" type="ORF">SOH20_25835</name>
</gene>